<dbReference type="AlphaFoldDB" id="A0A9P6XWB5"/>
<reference evidence="1 2" key="1">
    <citation type="journal article" date="2020" name="Microb. Genom.">
        <title>Genetic diversity of clinical and environmental Mucorales isolates obtained from an investigation of mucormycosis cases among solid organ transplant recipients.</title>
        <authorList>
            <person name="Nguyen M.H."/>
            <person name="Kaul D."/>
            <person name="Muto C."/>
            <person name="Cheng S.J."/>
            <person name="Richter R.A."/>
            <person name="Bruno V.M."/>
            <person name="Liu G."/>
            <person name="Beyhan S."/>
            <person name="Sundermann A.J."/>
            <person name="Mounaud S."/>
            <person name="Pasculle A.W."/>
            <person name="Nierman W.C."/>
            <person name="Driscoll E."/>
            <person name="Cumbie R."/>
            <person name="Clancy C.J."/>
            <person name="Dupont C.L."/>
        </authorList>
    </citation>
    <scope>NUCLEOTIDE SEQUENCE [LARGE SCALE GENOMIC DNA]</scope>
    <source>
        <strain evidence="1 2">GL24</strain>
    </source>
</reference>
<name>A0A9P6XWB5_9FUNG</name>
<organism evidence="1 2">
    <name type="scientific">Rhizopus delemar</name>
    <dbReference type="NCBI Taxonomy" id="936053"/>
    <lineage>
        <taxon>Eukaryota</taxon>
        <taxon>Fungi</taxon>
        <taxon>Fungi incertae sedis</taxon>
        <taxon>Mucoromycota</taxon>
        <taxon>Mucoromycotina</taxon>
        <taxon>Mucoromycetes</taxon>
        <taxon>Mucorales</taxon>
        <taxon>Mucorineae</taxon>
        <taxon>Rhizopodaceae</taxon>
        <taxon>Rhizopus</taxon>
    </lineage>
</organism>
<evidence type="ECO:0000313" key="1">
    <source>
        <dbReference type="EMBL" id="KAG1533957.1"/>
    </source>
</evidence>
<protein>
    <submittedName>
        <fullName evidence="1">Uncharacterized protein</fullName>
    </submittedName>
</protein>
<dbReference type="EMBL" id="JAANIU010008963">
    <property type="protein sequence ID" value="KAG1533957.1"/>
    <property type="molecule type" value="Genomic_DNA"/>
</dbReference>
<accession>A0A9P6XWB5</accession>
<sequence length="172" mass="17417">MLQRGEGTLAGGVPVGPVRAGIEGLVIRRAAAVRVQHREAAPGGAIGALLLVVVAHAQLGVRGQVGIDDRVAQRLALVVAVHLAVGIQVAADDAATHGTAGIERAAHVHGGAGAAPAAHVHRDAAGQFGAVGRLADQVHRCRRIAGTTEQAGGTAHHFHAFCTICVGRPSNW</sequence>
<proteinExistence type="predicted"/>
<gene>
    <name evidence="1" type="ORF">G6F50_015698</name>
</gene>
<comment type="caution">
    <text evidence="1">The sequence shown here is derived from an EMBL/GenBank/DDBJ whole genome shotgun (WGS) entry which is preliminary data.</text>
</comment>
<keyword evidence="2" id="KW-1185">Reference proteome</keyword>
<evidence type="ECO:0000313" key="2">
    <source>
        <dbReference type="Proteomes" id="UP000740926"/>
    </source>
</evidence>
<dbReference type="Proteomes" id="UP000740926">
    <property type="component" value="Unassembled WGS sequence"/>
</dbReference>